<evidence type="ECO:0000256" key="1">
    <source>
        <dbReference type="ARBA" id="ARBA00012928"/>
    </source>
</evidence>
<evidence type="ECO:0000256" key="5">
    <source>
        <dbReference type="ARBA" id="ARBA00023027"/>
    </source>
</evidence>
<evidence type="ECO:0000256" key="4">
    <source>
        <dbReference type="ARBA" id="ARBA00022833"/>
    </source>
</evidence>
<evidence type="ECO:0000256" key="7">
    <source>
        <dbReference type="PROSITE-ProRule" id="PRU00236"/>
    </source>
</evidence>
<evidence type="ECO:0000313" key="10">
    <source>
        <dbReference type="Proteomes" id="UP000070054"/>
    </source>
</evidence>
<dbReference type="EC" id="2.3.1.286" evidence="1"/>
<keyword evidence="3" id="KW-0479">Metal-binding</keyword>
<dbReference type="PANTHER" id="PTHR11085">
    <property type="entry name" value="NAD-DEPENDENT PROTEIN DEACYLASE SIRTUIN-5, MITOCHONDRIAL-RELATED"/>
    <property type="match status" value="1"/>
</dbReference>
<comment type="similarity">
    <text evidence="6">Belongs to the sirtuin family. Class IV subfamily.</text>
</comment>
<evidence type="ECO:0000256" key="6">
    <source>
        <dbReference type="ARBA" id="ARBA00038170"/>
    </source>
</evidence>
<dbReference type="PROSITE" id="PS50305">
    <property type="entry name" value="SIRTUIN"/>
    <property type="match status" value="1"/>
</dbReference>
<dbReference type="PANTHER" id="PTHR11085:SF10">
    <property type="entry name" value="NAD-DEPENDENT PROTEIN DEACYLASE SIRTUIN-5, MITOCHONDRIAL-RELATED"/>
    <property type="match status" value="1"/>
</dbReference>
<evidence type="ECO:0000259" key="8">
    <source>
        <dbReference type="PROSITE" id="PS50305"/>
    </source>
</evidence>
<dbReference type="GO" id="GO:0005634">
    <property type="term" value="C:nucleus"/>
    <property type="evidence" value="ECO:0007669"/>
    <property type="project" value="TreeGrafter"/>
</dbReference>
<dbReference type="GO" id="GO:0070403">
    <property type="term" value="F:NAD+ binding"/>
    <property type="evidence" value="ECO:0007669"/>
    <property type="project" value="TreeGrafter"/>
</dbReference>
<keyword evidence="2" id="KW-0808">Transferase</keyword>
<keyword evidence="5" id="KW-0520">NAD</keyword>
<dbReference type="Gene3D" id="3.30.1600.10">
    <property type="entry name" value="SIR2/SIRT2 'Small Domain"/>
    <property type="match status" value="1"/>
</dbReference>
<dbReference type="GO" id="GO:0017136">
    <property type="term" value="F:histone deacetylase activity, NAD-dependent"/>
    <property type="evidence" value="ECO:0007669"/>
    <property type="project" value="TreeGrafter"/>
</dbReference>
<reference evidence="9 10" key="1">
    <citation type="submission" date="2014-02" db="EMBL/GenBank/DDBJ databases">
        <title>The genome sequence of Colletotrichum nymphaeae SA-01.</title>
        <authorList>
            <person name="Baroncelli R."/>
            <person name="Thon M.R."/>
        </authorList>
    </citation>
    <scope>NUCLEOTIDE SEQUENCE [LARGE SCALE GENOMIC DNA]</scope>
    <source>
        <strain evidence="9 10">SA-01</strain>
    </source>
</reference>
<comment type="caution">
    <text evidence="7">Lacks conserved residue(s) required for the propagation of feature annotation.</text>
</comment>
<dbReference type="Proteomes" id="UP000070054">
    <property type="component" value="Unassembled WGS sequence"/>
</dbReference>
<keyword evidence="10" id="KW-1185">Reference proteome</keyword>
<evidence type="ECO:0000256" key="3">
    <source>
        <dbReference type="ARBA" id="ARBA00022723"/>
    </source>
</evidence>
<dbReference type="InterPro" id="IPR050134">
    <property type="entry name" value="NAD-dep_sirtuin_deacylases"/>
</dbReference>
<dbReference type="FunFam" id="3.40.50.1220:FF:000038">
    <property type="entry name" value="NAD-dependent protein deacetylase sirtuin-6 isoform X2"/>
    <property type="match status" value="1"/>
</dbReference>
<dbReference type="EMBL" id="JEMN01001349">
    <property type="protein sequence ID" value="KXH39482.1"/>
    <property type="molecule type" value="Genomic_DNA"/>
</dbReference>
<proteinExistence type="inferred from homology"/>
<accession>A0A135SU87</accession>
<dbReference type="Gene3D" id="3.40.50.1220">
    <property type="entry name" value="TPP-binding domain"/>
    <property type="match status" value="2"/>
</dbReference>
<dbReference type="GO" id="GO:0046872">
    <property type="term" value="F:metal ion binding"/>
    <property type="evidence" value="ECO:0007669"/>
    <property type="project" value="UniProtKB-KW"/>
</dbReference>
<name>A0A135SU87_9PEZI</name>
<dbReference type="AlphaFoldDB" id="A0A135SU87"/>
<sequence length="500" mass="54913">MADSAPREAEPERREALDILDAKASQLVDLIKKSKHFIAFTGAGISTSAGIPDFRGPEGAWTLRAQGRQRTGKTTDTLQAIPTKTHMALVELQDRGILKYLVSQNCDGLHRKSGILPVSLKAYDYLEVRGVDQTMAYAALFRRRSPSFMATATASTAKTAAKNISEVALLLSFTLIPFAIDGEVHGFSTRLAFNLTPRQPLTKNPDFRAVATYEKSIRDHRTGRKCPLCAGTLLDTIINFGEYLPAQPLALARSNARKADLCLALGSSLTVPPACTIPETVGKKKRTKTYPAGGTLVICNLQSTPLDDLSQGLRVWATTDDLMVRVMEKLEIPIPRFVLRRRLVVEVEVVGEERYQLTARGVDVDGTPASFLQSVRMQGNRRVARTEPFMIPFRSELAAEAKIMVELEFMGHYGEPVLEIGMEYNREEKLERMYLLEYDPSTGAWKVSTQDDGSFAGRGGTAETDEDMEDSLMISAEDAGVPSHIIASSAASEVIDLTLP</sequence>
<dbReference type="SUPFAM" id="SSF52467">
    <property type="entry name" value="DHS-like NAD/FAD-binding domain"/>
    <property type="match status" value="1"/>
</dbReference>
<dbReference type="OrthoDB" id="424302at2759"/>
<dbReference type="InterPro" id="IPR026591">
    <property type="entry name" value="Sirtuin_cat_small_dom_sf"/>
</dbReference>
<dbReference type="InterPro" id="IPR026590">
    <property type="entry name" value="Ssirtuin_cat_dom"/>
</dbReference>
<feature type="domain" description="Deacetylase sirtuin-type" evidence="8">
    <location>
        <begin position="17"/>
        <end position="353"/>
    </location>
</feature>
<gene>
    <name evidence="9" type="ORF">CNYM01_12455</name>
</gene>
<evidence type="ECO:0000313" key="9">
    <source>
        <dbReference type="EMBL" id="KXH39482.1"/>
    </source>
</evidence>
<dbReference type="InterPro" id="IPR029035">
    <property type="entry name" value="DHS-like_NAD/FAD-binding_dom"/>
</dbReference>
<evidence type="ECO:0000256" key="2">
    <source>
        <dbReference type="ARBA" id="ARBA00022679"/>
    </source>
</evidence>
<keyword evidence="4" id="KW-0862">Zinc</keyword>
<protein>
    <recommendedName>
        <fullName evidence="1">protein acetyllysine N-acetyltransferase</fullName>
        <ecNumber evidence="1">2.3.1.286</ecNumber>
    </recommendedName>
</protein>
<organism evidence="9 10">
    <name type="scientific">Colletotrichum nymphaeae SA-01</name>
    <dbReference type="NCBI Taxonomy" id="1460502"/>
    <lineage>
        <taxon>Eukaryota</taxon>
        <taxon>Fungi</taxon>
        <taxon>Dikarya</taxon>
        <taxon>Ascomycota</taxon>
        <taxon>Pezizomycotina</taxon>
        <taxon>Sordariomycetes</taxon>
        <taxon>Hypocreomycetidae</taxon>
        <taxon>Glomerellales</taxon>
        <taxon>Glomerellaceae</taxon>
        <taxon>Colletotrichum</taxon>
        <taxon>Colletotrichum acutatum species complex</taxon>
    </lineage>
</organism>
<comment type="caution">
    <text evidence="9">The sequence shown here is derived from an EMBL/GenBank/DDBJ whole genome shotgun (WGS) entry which is preliminary data.</text>
</comment>